<reference evidence="2 3" key="1">
    <citation type="journal article" date="2017" name="Front. Microbiol.">
        <title>Genome Sequence of Desulfurella amilsii Strain TR1 and Comparative Genomics of Desulfurellaceae Family.</title>
        <authorList>
            <person name="Florentino A.P."/>
            <person name="Stams A.J."/>
            <person name="Sanchez-Andrea I."/>
        </authorList>
    </citation>
    <scope>NUCLEOTIDE SEQUENCE [LARGE SCALE GENOMIC DNA]</scope>
    <source>
        <strain evidence="2 3">TR1</strain>
    </source>
</reference>
<dbReference type="InterPro" id="IPR003395">
    <property type="entry name" value="RecF/RecN/SMC_N"/>
</dbReference>
<dbReference type="EMBL" id="MDSU01000018">
    <property type="protein sequence ID" value="OSS42356.1"/>
    <property type="molecule type" value="Genomic_DNA"/>
</dbReference>
<dbReference type="Pfam" id="PF02463">
    <property type="entry name" value="SMC_N"/>
    <property type="match status" value="1"/>
</dbReference>
<dbReference type="Proteomes" id="UP000194141">
    <property type="component" value="Unassembled WGS sequence"/>
</dbReference>
<dbReference type="SUPFAM" id="SSF52540">
    <property type="entry name" value="P-loop containing nucleoside triphosphate hydrolases"/>
    <property type="match status" value="1"/>
</dbReference>
<accession>A0A1X4XXU4</accession>
<protein>
    <submittedName>
        <fullName evidence="2">DNA recombination and repair protein RecF</fullName>
    </submittedName>
</protein>
<dbReference type="GO" id="GO:0006302">
    <property type="term" value="P:double-strand break repair"/>
    <property type="evidence" value="ECO:0007669"/>
    <property type="project" value="TreeGrafter"/>
</dbReference>
<comment type="caution">
    <text evidence="2">The sequence shown here is derived from an EMBL/GenBank/DDBJ whole genome shotgun (WGS) entry which is preliminary data.</text>
</comment>
<dbReference type="InterPro" id="IPR042174">
    <property type="entry name" value="RecF_2"/>
</dbReference>
<dbReference type="PANTHER" id="PTHR32182:SF0">
    <property type="entry name" value="DNA REPLICATION AND REPAIR PROTEIN RECF"/>
    <property type="match status" value="1"/>
</dbReference>
<evidence type="ECO:0000313" key="2">
    <source>
        <dbReference type="EMBL" id="OSS42356.1"/>
    </source>
</evidence>
<organism evidence="2 3">
    <name type="scientific">Desulfurella amilsii</name>
    <dbReference type="NCBI Taxonomy" id="1562698"/>
    <lineage>
        <taxon>Bacteria</taxon>
        <taxon>Pseudomonadati</taxon>
        <taxon>Campylobacterota</taxon>
        <taxon>Desulfurellia</taxon>
        <taxon>Desulfurellales</taxon>
        <taxon>Desulfurellaceae</taxon>
        <taxon>Desulfurella</taxon>
    </lineage>
</organism>
<dbReference type="InterPro" id="IPR027417">
    <property type="entry name" value="P-loop_NTPase"/>
</dbReference>
<dbReference type="GO" id="GO:0000731">
    <property type="term" value="P:DNA synthesis involved in DNA repair"/>
    <property type="evidence" value="ECO:0007669"/>
    <property type="project" value="TreeGrafter"/>
</dbReference>
<dbReference type="STRING" id="1562698.DESAMIL20_1909"/>
<feature type="domain" description="RecF/RecN/SMC N-terminal" evidence="1">
    <location>
        <begin position="2"/>
        <end position="320"/>
    </location>
</feature>
<dbReference type="PANTHER" id="PTHR32182">
    <property type="entry name" value="DNA REPLICATION AND REPAIR PROTEIN RECF"/>
    <property type="match status" value="1"/>
</dbReference>
<gene>
    <name evidence="2" type="ORF">DESAMIL20_1909</name>
</gene>
<proteinExistence type="predicted"/>
<keyword evidence="3" id="KW-1185">Reference proteome</keyword>
<dbReference type="Gene3D" id="3.40.50.300">
    <property type="entry name" value="P-loop containing nucleotide triphosphate hydrolases"/>
    <property type="match status" value="1"/>
</dbReference>
<name>A0A1X4XXU4_9BACT</name>
<dbReference type="RefSeq" id="WP_086034610.1">
    <property type="nucleotide sequence ID" value="NZ_MDSU01000018.1"/>
</dbReference>
<dbReference type="Gene3D" id="1.20.1050.90">
    <property type="entry name" value="RecF/RecN/SMC, N-terminal domain"/>
    <property type="match status" value="1"/>
</dbReference>
<dbReference type="AlphaFoldDB" id="A0A1X4XXU4"/>
<dbReference type="OrthoDB" id="9803889at2"/>
<evidence type="ECO:0000313" key="3">
    <source>
        <dbReference type="Proteomes" id="UP000194141"/>
    </source>
</evidence>
<sequence length="327" mass="37942">MYLDSISISNFRNYKYFTKTFSPQINIIKGTNASGKTNLLDSIYILLNSHSFIKKNYMNKYNESIIKGTIKKEITYNITVTLGKNKKSQINSKTHTLKDFKLIFPSVIFSIKDFFNFNEKKYILSLIDKFSFIENPNIIENIINTLKQLKLKHILFEKKDFNTIKIINKNITTNMQTIQRKRNSSIQAINSYLQNQNIIPKKIQIQYKPLSFDEKIANLEIQTKHNIFTPYKDSIEILLDENNIFSYSSLGEKKMILFSLIMSLVEHYNNLNKAPIILIDDLEGDISNTNLQKMIEKIILLNNQVFITTLENINIKNANVIALSGGI</sequence>
<evidence type="ECO:0000259" key="1">
    <source>
        <dbReference type="Pfam" id="PF02463"/>
    </source>
</evidence>